<evidence type="ECO:0000256" key="9">
    <source>
        <dbReference type="ARBA" id="ARBA00023180"/>
    </source>
</evidence>
<keyword evidence="4" id="KW-0813">Transport</keyword>
<evidence type="ECO:0000256" key="8">
    <source>
        <dbReference type="ARBA" id="ARBA00023157"/>
    </source>
</evidence>
<keyword evidence="5" id="KW-0964">Secreted</keyword>
<dbReference type="PRINTS" id="PR02058">
    <property type="entry name" value="APODVERTBRTE"/>
</dbReference>
<comment type="similarity">
    <text evidence="2">Belongs to the calycin superfamily. Lipocalin family.</text>
</comment>
<dbReference type="GO" id="GO:0006629">
    <property type="term" value="P:lipid metabolic process"/>
    <property type="evidence" value="ECO:0007669"/>
    <property type="project" value="Ensembl"/>
</dbReference>
<dbReference type="GO" id="GO:0015485">
    <property type="term" value="F:cholesterol binding"/>
    <property type="evidence" value="ECO:0007669"/>
    <property type="project" value="Ensembl"/>
</dbReference>
<dbReference type="Ensembl" id="ENSGGOT00000063417.1">
    <property type="protein sequence ID" value="ENSGGOP00000038443.1"/>
    <property type="gene ID" value="ENSGGOG00000001887.3"/>
</dbReference>
<dbReference type="InterPro" id="IPR000566">
    <property type="entry name" value="Lipocln_cytosolic_FA-bd_dom"/>
</dbReference>
<dbReference type="AlphaFoldDB" id="A0A2I2YU70"/>
<keyword evidence="9" id="KW-0325">Glycoprotein</keyword>
<keyword evidence="6 12" id="KW-0732">Signal</keyword>
<dbReference type="Bgee" id="ENSGGOG00000001887">
    <property type="expression patterns" value="Expressed in frontal cortex and 6 other cell types or tissues"/>
</dbReference>
<comment type="subcellular location">
    <subcellularLocation>
        <location evidence="1">Secreted</location>
    </subcellularLocation>
</comment>
<dbReference type="GO" id="GO:0051895">
    <property type="term" value="P:negative regulation of focal adhesion assembly"/>
    <property type="evidence" value="ECO:0007669"/>
    <property type="project" value="Ensembl"/>
</dbReference>
<evidence type="ECO:0000256" key="12">
    <source>
        <dbReference type="SAM" id="SignalP"/>
    </source>
</evidence>
<dbReference type="Gene3D" id="2.40.128.20">
    <property type="match status" value="1"/>
</dbReference>
<evidence type="ECO:0000313" key="14">
    <source>
        <dbReference type="Ensembl" id="ENSGGOP00000038443.1"/>
    </source>
</evidence>
<keyword evidence="15" id="KW-1185">Reference proteome</keyword>
<dbReference type="GO" id="GO:0060588">
    <property type="term" value="P:negative regulation of lipoprotein lipid oxidation"/>
    <property type="evidence" value="ECO:0007669"/>
    <property type="project" value="Ensembl"/>
</dbReference>
<dbReference type="GO" id="GO:0042308">
    <property type="term" value="P:negative regulation of protein import into nucleus"/>
    <property type="evidence" value="ECO:0007669"/>
    <property type="project" value="Ensembl"/>
</dbReference>
<keyword evidence="10" id="KW-0873">Pyrrolidone carboxylic acid</keyword>
<feature type="chain" id="PRO_5014147685" description="Apolipoprotein D" evidence="12">
    <location>
        <begin position="49"/>
        <end position="215"/>
    </location>
</feature>
<evidence type="ECO:0000256" key="3">
    <source>
        <dbReference type="ARBA" id="ARBA00019890"/>
    </source>
</evidence>
<dbReference type="GO" id="GO:0048662">
    <property type="term" value="P:negative regulation of smooth muscle cell proliferation"/>
    <property type="evidence" value="ECO:0007669"/>
    <property type="project" value="Ensembl"/>
</dbReference>
<evidence type="ECO:0000256" key="4">
    <source>
        <dbReference type="ARBA" id="ARBA00022448"/>
    </source>
</evidence>
<dbReference type="FunCoup" id="A0A2I2YU70">
    <property type="interactions" value="539"/>
</dbReference>
<dbReference type="GO" id="GO:0006869">
    <property type="term" value="P:lipid transport"/>
    <property type="evidence" value="ECO:0007669"/>
    <property type="project" value="InterPro"/>
</dbReference>
<name>A0A2I2YU70_GORGO</name>
<protein>
    <recommendedName>
        <fullName evidence="3">Apolipoprotein D</fullName>
    </recommendedName>
</protein>
<reference evidence="15" key="1">
    <citation type="submission" date="2011-05" db="EMBL/GenBank/DDBJ databases">
        <title>Insights into the evolution of the great apes provided by the gorilla genome.</title>
        <authorList>
            <person name="Scally A."/>
        </authorList>
    </citation>
    <scope>NUCLEOTIDE SEQUENCE [LARGE SCALE GENOMIC DNA]</scope>
</reference>
<gene>
    <name evidence="14" type="primary">APOD</name>
</gene>
<evidence type="ECO:0000256" key="10">
    <source>
        <dbReference type="ARBA" id="ARBA00023283"/>
    </source>
</evidence>
<reference evidence="14" key="4">
    <citation type="submission" date="2025-09" db="UniProtKB">
        <authorList>
            <consortium name="Ensembl"/>
        </authorList>
    </citation>
    <scope>IDENTIFICATION</scope>
</reference>
<evidence type="ECO:0000256" key="11">
    <source>
        <dbReference type="ARBA" id="ARBA00059120"/>
    </source>
</evidence>
<dbReference type="PRINTS" id="PR01219">
    <property type="entry name" value="APOLIPOPROTD"/>
</dbReference>
<dbReference type="GO" id="GO:0048471">
    <property type="term" value="C:perinuclear region of cytoplasm"/>
    <property type="evidence" value="ECO:0007669"/>
    <property type="project" value="Ensembl"/>
</dbReference>
<reference evidence="14 15" key="2">
    <citation type="journal article" date="2012" name="Nature">
        <title>Insights into hominid evolution from the gorilla genome sequence.</title>
        <authorList>
            <person name="Scally A."/>
            <person name="Dutheil J.Y."/>
            <person name="Hillier L.W."/>
            <person name="Jordan G.E."/>
            <person name="Goodhead I."/>
            <person name="Herrero J."/>
            <person name="Hobolth A."/>
            <person name="Lappalainen T."/>
            <person name="Mailund T."/>
            <person name="Marques-Bonet T."/>
            <person name="McCarthy S."/>
            <person name="Montgomery S.H."/>
            <person name="Schwalie P.C."/>
            <person name="Tang Y.A."/>
            <person name="Ward M.C."/>
            <person name="Xue Y."/>
            <person name="Yngvadottir B."/>
            <person name="Alkan C."/>
            <person name="Andersen L.N."/>
            <person name="Ayub Q."/>
            <person name="Ball E.V."/>
            <person name="Beal K."/>
            <person name="Bradley B.J."/>
            <person name="Chen Y."/>
            <person name="Clee C.M."/>
            <person name="Fitzgerald S."/>
            <person name="Graves T.A."/>
            <person name="Gu Y."/>
            <person name="Heath P."/>
            <person name="Heger A."/>
            <person name="Karakoc E."/>
            <person name="Kolb-Kokocinski A."/>
            <person name="Laird G.K."/>
            <person name="Lunter G."/>
            <person name="Meader S."/>
            <person name="Mort M."/>
            <person name="Mullikin J.C."/>
            <person name="Munch K."/>
            <person name="O'Connor T.D."/>
            <person name="Phillips A.D."/>
            <person name="Prado-Martinez J."/>
            <person name="Rogers A.S."/>
            <person name="Sajjadian S."/>
            <person name="Schmidt D."/>
            <person name="Shaw K."/>
            <person name="Simpson J.T."/>
            <person name="Stenson P.D."/>
            <person name="Turner D.J."/>
            <person name="Vigilant L."/>
            <person name="Vilella A.J."/>
            <person name="Whitener W."/>
            <person name="Zhu B."/>
            <person name="Cooper D.N."/>
            <person name="de Jong P."/>
            <person name="Dermitzakis E.T."/>
            <person name="Eichler E.E."/>
            <person name="Flicek P."/>
            <person name="Goldman N."/>
            <person name="Mundy N.I."/>
            <person name="Ning Z."/>
            <person name="Odom D.T."/>
            <person name="Ponting C.P."/>
            <person name="Quail M.A."/>
            <person name="Ryder O.A."/>
            <person name="Searle S.M."/>
            <person name="Warren W.C."/>
            <person name="Wilson R.K."/>
            <person name="Schierup M.H."/>
            <person name="Rogers J."/>
            <person name="Tyler-Smith C."/>
            <person name="Durbin R."/>
        </authorList>
    </citation>
    <scope>NUCLEOTIDE SEQUENCE [LARGE SCALE GENOMIC DNA]</scope>
</reference>
<dbReference type="STRING" id="9593.ENSGGOP00000038443"/>
<dbReference type="Proteomes" id="UP000001519">
    <property type="component" value="Chromosome 3"/>
</dbReference>
<dbReference type="InterPro" id="IPR026222">
    <property type="entry name" value="ApoD_vertbrte"/>
</dbReference>
<dbReference type="SUPFAM" id="SSF50814">
    <property type="entry name" value="Lipocalins"/>
    <property type="match status" value="1"/>
</dbReference>
<keyword evidence="8" id="KW-1015">Disulfide bond</keyword>
<dbReference type="EMBL" id="CABD030026414">
    <property type="status" value="NOT_ANNOTATED_CDS"/>
    <property type="molecule type" value="Genomic_DNA"/>
</dbReference>
<dbReference type="GO" id="GO:0010642">
    <property type="term" value="P:negative regulation of platelet-derived growth factor receptor signaling pathway"/>
    <property type="evidence" value="ECO:0007669"/>
    <property type="project" value="Ensembl"/>
</dbReference>
<comment type="function">
    <text evidence="11">APOD occurs in the macromolecular complex with lecithin-cholesterol acyltransferase. It is probably involved in the transport and binding of bilin. Appears to be able to transport a variety of ligands in a number of different contexts.</text>
</comment>
<evidence type="ECO:0000256" key="7">
    <source>
        <dbReference type="ARBA" id="ARBA00023121"/>
    </source>
</evidence>
<dbReference type="PROSITE" id="PS00213">
    <property type="entry name" value="LIPOCALIN"/>
    <property type="match status" value="1"/>
</dbReference>
<dbReference type="InterPro" id="IPR002969">
    <property type="entry name" value="ApolipopD"/>
</dbReference>
<feature type="domain" description="Lipocalin/cytosolic fatty-acid binding" evidence="13">
    <location>
        <begin position="65"/>
        <end position="210"/>
    </location>
</feature>
<dbReference type="GO" id="GO:0007420">
    <property type="term" value="P:brain development"/>
    <property type="evidence" value="ECO:0007669"/>
    <property type="project" value="InterPro"/>
</dbReference>
<sequence length="215" mass="24122">MFKQLSCISLPSSCDYSPRSLLQPPSPKMVMLLLLLSALAGLFGAAEGQAFHLGKCPKPPVQENFDVNKYLGRWYEIEKIPTTFENGRCIQANYSLTENGKIKVLNQELRADGTVNQIEGEATPVNLTEPAKLEVKFSWFMPSAPYWILATDYENYALVYSCTSVIQLFHVDFAWILARNPNLPPETVDSLKNILTSNNIDVKKMTVTDQVNCPK</sequence>
<evidence type="ECO:0000256" key="5">
    <source>
        <dbReference type="ARBA" id="ARBA00022525"/>
    </source>
</evidence>
<dbReference type="GO" id="GO:2000405">
    <property type="term" value="P:negative regulation of T cell migration"/>
    <property type="evidence" value="ECO:0007669"/>
    <property type="project" value="Ensembl"/>
</dbReference>
<dbReference type="InterPro" id="IPR012674">
    <property type="entry name" value="Calycin"/>
</dbReference>
<reference evidence="14" key="3">
    <citation type="submission" date="2025-08" db="UniProtKB">
        <authorList>
            <consortium name="Ensembl"/>
        </authorList>
    </citation>
    <scope>IDENTIFICATION</scope>
</reference>
<dbReference type="GO" id="GO:0005615">
    <property type="term" value="C:extracellular space"/>
    <property type="evidence" value="ECO:0007669"/>
    <property type="project" value="Ensembl"/>
</dbReference>
<dbReference type="InParanoid" id="A0A2I2YU70"/>
<evidence type="ECO:0000256" key="2">
    <source>
        <dbReference type="ARBA" id="ARBA00006889"/>
    </source>
</evidence>
<keyword evidence="7" id="KW-0446">Lipid-binding</keyword>
<proteinExistence type="inferred from homology"/>
<dbReference type="GeneTree" id="ENSGT00510000046981"/>
<dbReference type="CDD" id="cd19437">
    <property type="entry name" value="lipocalin_apoD-like"/>
    <property type="match status" value="1"/>
</dbReference>
<evidence type="ECO:0000256" key="6">
    <source>
        <dbReference type="ARBA" id="ARBA00022729"/>
    </source>
</evidence>
<dbReference type="GO" id="GO:0000302">
    <property type="term" value="P:response to reactive oxygen species"/>
    <property type="evidence" value="ECO:0007669"/>
    <property type="project" value="Ensembl"/>
</dbReference>
<dbReference type="GO" id="GO:2000098">
    <property type="term" value="P:negative regulation of smooth muscle cell-matrix adhesion"/>
    <property type="evidence" value="ECO:0007669"/>
    <property type="project" value="Ensembl"/>
</dbReference>
<feature type="signal peptide" evidence="12">
    <location>
        <begin position="1"/>
        <end position="48"/>
    </location>
</feature>
<evidence type="ECO:0000256" key="1">
    <source>
        <dbReference type="ARBA" id="ARBA00004613"/>
    </source>
</evidence>
<dbReference type="GO" id="GO:0042246">
    <property type="term" value="P:tissue regeneration"/>
    <property type="evidence" value="ECO:0007669"/>
    <property type="project" value="InterPro"/>
</dbReference>
<dbReference type="FunFam" id="2.40.128.20:FF:000003">
    <property type="entry name" value="Apolipoprotein D"/>
    <property type="match status" value="1"/>
</dbReference>
<dbReference type="PRINTS" id="PR00179">
    <property type="entry name" value="LIPOCALIN"/>
</dbReference>
<accession>A0A2I2YU70</accession>
<organism evidence="14 15">
    <name type="scientific">Gorilla gorilla gorilla</name>
    <name type="common">Western lowland gorilla</name>
    <dbReference type="NCBI Taxonomy" id="9595"/>
    <lineage>
        <taxon>Eukaryota</taxon>
        <taxon>Metazoa</taxon>
        <taxon>Chordata</taxon>
        <taxon>Craniata</taxon>
        <taxon>Vertebrata</taxon>
        <taxon>Euteleostomi</taxon>
        <taxon>Mammalia</taxon>
        <taxon>Eutheria</taxon>
        <taxon>Euarchontoglires</taxon>
        <taxon>Primates</taxon>
        <taxon>Haplorrhini</taxon>
        <taxon>Catarrhini</taxon>
        <taxon>Hominidae</taxon>
        <taxon>Gorilla</taxon>
    </lineage>
</organism>
<evidence type="ECO:0000259" key="13">
    <source>
        <dbReference type="Pfam" id="PF08212"/>
    </source>
</evidence>
<dbReference type="Pfam" id="PF08212">
    <property type="entry name" value="Lipocalin_2"/>
    <property type="match status" value="1"/>
</dbReference>
<dbReference type="InterPro" id="IPR022272">
    <property type="entry name" value="Lipocalin_CS"/>
</dbReference>
<dbReference type="OMA" id="HKYLGRW"/>
<dbReference type="GO" id="GO:1900016">
    <property type="term" value="P:negative regulation of cytokine production involved in inflammatory response"/>
    <property type="evidence" value="ECO:0007669"/>
    <property type="project" value="Ensembl"/>
</dbReference>
<evidence type="ECO:0000313" key="15">
    <source>
        <dbReference type="Proteomes" id="UP000001519"/>
    </source>
</evidence>
<dbReference type="GO" id="GO:0071638">
    <property type="term" value="P:negative regulation of monocyte chemotactic protein-1 production"/>
    <property type="evidence" value="ECO:0007669"/>
    <property type="project" value="Ensembl"/>
</dbReference>
<dbReference type="GO" id="GO:0006006">
    <property type="term" value="P:glucose metabolic process"/>
    <property type="evidence" value="ECO:0007669"/>
    <property type="project" value="Ensembl"/>
</dbReference>
<dbReference type="PANTHER" id="PTHR10612:SF34">
    <property type="entry name" value="APOLIPOPROTEIN D"/>
    <property type="match status" value="1"/>
</dbReference>
<dbReference type="PANTHER" id="PTHR10612">
    <property type="entry name" value="APOLIPOPROTEIN D"/>
    <property type="match status" value="1"/>
</dbReference>